<evidence type="ECO:0000256" key="3">
    <source>
        <dbReference type="SAM" id="SignalP"/>
    </source>
</evidence>
<gene>
    <name evidence="5" type="ORF">HRR80_004716</name>
</gene>
<dbReference type="Proteomes" id="UP001161757">
    <property type="component" value="Unassembled WGS sequence"/>
</dbReference>
<organism evidence="5 6">
    <name type="scientific">Exophiala dermatitidis</name>
    <name type="common">Black yeast-like fungus</name>
    <name type="synonym">Wangiella dermatitidis</name>
    <dbReference type="NCBI Taxonomy" id="5970"/>
    <lineage>
        <taxon>Eukaryota</taxon>
        <taxon>Fungi</taxon>
        <taxon>Dikarya</taxon>
        <taxon>Ascomycota</taxon>
        <taxon>Pezizomycotina</taxon>
        <taxon>Eurotiomycetes</taxon>
        <taxon>Chaetothyriomycetidae</taxon>
        <taxon>Chaetothyriales</taxon>
        <taxon>Herpotrichiellaceae</taxon>
        <taxon>Exophiala</taxon>
    </lineage>
</organism>
<dbReference type="Pfam" id="PF03537">
    <property type="entry name" value="Glyco_hydro_114"/>
    <property type="match status" value="1"/>
</dbReference>
<evidence type="ECO:0000259" key="4">
    <source>
        <dbReference type="Pfam" id="PF03537"/>
    </source>
</evidence>
<keyword evidence="3" id="KW-0732">Signal</keyword>
<dbReference type="InterPro" id="IPR017853">
    <property type="entry name" value="GH"/>
</dbReference>
<dbReference type="Gene3D" id="3.20.20.70">
    <property type="entry name" value="Aldolase class I"/>
    <property type="match status" value="1"/>
</dbReference>
<evidence type="ECO:0000256" key="2">
    <source>
        <dbReference type="ARBA" id="ARBA00012755"/>
    </source>
</evidence>
<protein>
    <recommendedName>
        <fullName evidence="2">alpha-galactosidase</fullName>
        <ecNumber evidence="2">3.2.1.22</ecNumber>
    </recommendedName>
</protein>
<dbReference type="EC" id="3.2.1.22" evidence="2"/>
<dbReference type="InterPro" id="IPR004352">
    <property type="entry name" value="GH114_TIM-barrel"/>
</dbReference>
<evidence type="ECO:0000256" key="1">
    <source>
        <dbReference type="ARBA" id="ARBA00001255"/>
    </source>
</evidence>
<evidence type="ECO:0000313" key="5">
    <source>
        <dbReference type="EMBL" id="KAJ8991375.1"/>
    </source>
</evidence>
<evidence type="ECO:0000313" key="6">
    <source>
        <dbReference type="Proteomes" id="UP001161757"/>
    </source>
</evidence>
<dbReference type="AlphaFoldDB" id="A0AAN6EWV5"/>
<comment type="caution">
    <text evidence="5">The sequence shown here is derived from an EMBL/GenBank/DDBJ whole genome shotgun (WGS) entry which is preliminary data.</text>
</comment>
<dbReference type="InterPro" id="IPR013785">
    <property type="entry name" value="Aldolase_TIM"/>
</dbReference>
<comment type="catalytic activity">
    <reaction evidence="1">
        <text>Hydrolysis of terminal, non-reducing alpha-D-galactose residues in alpha-D-galactosides, including galactose oligosaccharides, galactomannans and galactolipids.</text>
        <dbReference type="EC" id="3.2.1.22"/>
    </reaction>
</comment>
<dbReference type="PANTHER" id="PTHR35273">
    <property type="entry name" value="ALPHA-1,4 POLYGALACTOSAMINIDASE, PUTATIVE (AFU_ORTHOLOGUE AFUA_3G07890)-RELATED"/>
    <property type="match status" value="1"/>
</dbReference>
<dbReference type="SUPFAM" id="SSF51445">
    <property type="entry name" value="(Trans)glycosidases"/>
    <property type="match status" value="1"/>
</dbReference>
<reference evidence="5" key="1">
    <citation type="submission" date="2023-01" db="EMBL/GenBank/DDBJ databases">
        <title>Exophiala dermititidis isolated from Cystic Fibrosis Patient.</title>
        <authorList>
            <person name="Kurbessoian T."/>
            <person name="Crocker A."/>
            <person name="Murante D."/>
            <person name="Hogan D.A."/>
            <person name="Stajich J.E."/>
        </authorList>
    </citation>
    <scope>NUCLEOTIDE SEQUENCE</scope>
    <source>
        <strain evidence="5">Ex8</strain>
    </source>
</reference>
<sequence>MKGHTYMTVAFASWLQLAASAIWQPAVGTTWNIQLLEPLSKASTNGLQAWDIDLFDNSAAIISGLQKNSSKVICYFSAGSYEPQRPDSGKFTKADRGKGLNGWPGEYWLDVKSQNVRNIMVDRIKLAKSKGCDAVDPDNVDGYSNDNGLGLTKADAVDFVKFLAEQAHAQNMAIGLKNAGDIIPDVIDLVQFSVNEQCVEYQECSTFEPFIQKGKPVFHIEYPKGDNTNNNKPVPAAKANKICSDGASQKFSTLLKNMDLDAWMQTCDNKGVRSTSGASKSGR</sequence>
<feature type="chain" id="PRO_5042835149" description="alpha-galactosidase" evidence="3">
    <location>
        <begin position="21"/>
        <end position="283"/>
    </location>
</feature>
<dbReference type="PANTHER" id="PTHR35273:SF2">
    <property type="entry name" value="ALPHA-GALACTOSIDASE"/>
    <property type="match status" value="1"/>
</dbReference>
<proteinExistence type="predicted"/>
<dbReference type="GO" id="GO:0004557">
    <property type="term" value="F:alpha-galactosidase activity"/>
    <property type="evidence" value="ECO:0007669"/>
    <property type="project" value="UniProtKB-EC"/>
</dbReference>
<dbReference type="EMBL" id="JAJGCB010000008">
    <property type="protein sequence ID" value="KAJ8991375.1"/>
    <property type="molecule type" value="Genomic_DNA"/>
</dbReference>
<feature type="domain" description="Glycoside-hydrolase family GH114 TIM-barrel" evidence="4">
    <location>
        <begin position="30"/>
        <end position="263"/>
    </location>
</feature>
<name>A0AAN6EWV5_EXODE</name>
<accession>A0AAN6EWV5</accession>
<feature type="signal peptide" evidence="3">
    <location>
        <begin position="1"/>
        <end position="20"/>
    </location>
</feature>